<gene>
    <name evidence="2" type="ORF">CRG98_038292</name>
</gene>
<evidence type="ECO:0000256" key="1">
    <source>
        <dbReference type="SAM" id="MobiDB-lite"/>
    </source>
</evidence>
<evidence type="ECO:0000313" key="2">
    <source>
        <dbReference type="EMBL" id="PKI41306.1"/>
    </source>
</evidence>
<dbReference type="EMBL" id="PGOL01003417">
    <property type="protein sequence ID" value="PKI41306.1"/>
    <property type="molecule type" value="Genomic_DNA"/>
</dbReference>
<evidence type="ECO:0000313" key="3">
    <source>
        <dbReference type="Proteomes" id="UP000233551"/>
    </source>
</evidence>
<dbReference type="Proteomes" id="UP000233551">
    <property type="component" value="Unassembled WGS sequence"/>
</dbReference>
<accession>A0A2I0ID30</accession>
<sequence length="172" mass="19924">MTKLQELIVPHMRHSMGRALGEGISHGSILYFFLHIPLHNRLMHYLLYHPSQGRPVTGEERCTGSHLPENFYRVFLPIFQRGKGLTKRYPHEAEDRDVRASYFASAQPSPLSIHRLRQVAPSQRRMPRKQQDTTRDNNLIRHLPRATSTNEDWGIPVKFAIGKCTCKVCKDK</sequence>
<feature type="region of interest" description="Disordered" evidence="1">
    <location>
        <begin position="119"/>
        <end position="144"/>
    </location>
</feature>
<feature type="compositionally biased region" description="Basic and acidic residues" evidence="1">
    <location>
        <begin position="129"/>
        <end position="139"/>
    </location>
</feature>
<reference evidence="2 3" key="1">
    <citation type="submission" date="2017-11" db="EMBL/GenBank/DDBJ databases">
        <title>De-novo sequencing of pomegranate (Punica granatum L.) genome.</title>
        <authorList>
            <person name="Akparov Z."/>
            <person name="Amiraslanov A."/>
            <person name="Hajiyeva S."/>
            <person name="Abbasov M."/>
            <person name="Kaur K."/>
            <person name="Hamwieh A."/>
            <person name="Solovyev V."/>
            <person name="Salamov A."/>
            <person name="Braich B."/>
            <person name="Kosarev P."/>
            <person name="Mahmoud A."/>
            <person name="Hajiyev E."/>
            <person name="Babayeva S."/>
            <person name="Izzatullayeva V."/>
            <person name="Mammadov A."/>
            <person name="Mammadov A."/>
            <person name="Sharifova S."/>
            <person name="Ojaghi J."/>
            <person name="Eynullazada K."/>
            <person name="Bayramov B."/>
            <person name="Abdulazimova A."/>
            <person name="Shahmuradov I."/>
        </authorList>
    </citation>
    <scope>NUCLEOTIDE SEQUENCE [LARGE SCALE GENOMIC DNA]</scope>
    <source>
        <strain evidence="3">cv. AG2017</strain>
        <tissue evidence="2">Leaf</tissue>
    </source>
</reference>
<organism evidence="2 3">
    <name type="scientific">Punica granatum</name>
    <name type="common">Pomegranate</name>
    <dbReference type="NCBI Taxonomy" id="22663"/>
    <lineage>
        <taxon>Eukaryota</taxon>
        <taxon>Viridiplantae</taxon>
        <taxon>Streptophyta</taxon>
        <taxon>Embryophyta</taxon>
        <taxon>Tracheophyta</taxon>
        <taxon>Spermatophyta</taxon>
        <taxon>Magnoliopsida</taxon>
        <taxon>eudicotyledons</taxon>
        <taxon>Gunneridae</taxon>
        <taxon>Pentapetalae</taxon>
        <taxon>rosids</taxon>
        <taxon>malvids</taxon>
        <taxon>Myrtales</taxon>
        <taxon>Lythraceae</taxon>
        <taxon>Punica</taxon>
    </lineage>
</organism>
<protein>
    <submittedName>
        <fullName evidence="2">Uncharacterized protein</fullName>
    </submittedName>
</protein>
<keyword evidence="3" id="KW-1185">Reference proteome</keyword>
<comment type="caution">
    <text evidence="2">The sequence shown here is derived from an EMBL/GenBank/DDBJ whole genome shotgun (WGS) entry which is preliminary data.</text>
</comment>
<name>A0A2I0ID30_PUNGR</name>
<proteinExistence type="predicted"/>
<dbReference type="AlphaFoldDB" id="A0A2I0ID30"/>